<dbReference type="PANTHER" id="PTHR40633">
    <property type="entry name" value="MATRIX PROTEIN, PUTATIVE (AFU_ORTHOLOGUE AFUA_8G05410)-RELATED"/>
    <property type="match status" value="1"/>
</dbReference>
<protein>
    <recommendedName>
        <fullName evidence="3">Yeast cell wall synthesis Kre9/Knh1-like N-terminal domain-containing protein</fullName>
    </recommendedName>
</protein>
<evidence type="ECO:0000256" key="1">
    <source>
        <dbReference type="ARBA" id="ARBA00022729"/>
    </source>
</evidence>
<dbReference type="Pfam" id="PF10342">
    <property type="entry name" value="Kre9_KNH"/>
    <property type="match status" value="1"/>
</dbReference>
<name>A0A225APW0_TALAT</name>
<feature type="domain" description="Yeast cell wall synthesis Kre9/Knh1-like N-terminal" evidence="3">
    <location>
        <begin position="39"/>
        <end position="129"/>
    </location>
</feature>
<evidence type="ECO:0000313" key="4">
    <source>
        <dbReference type="EMBL" id="OKL59298.1"/>
    </source>
</evidence>
<keyword evidence="5" id="KW-1185">Reference proteome</keyword>
<feature type="chain" id="PRO_5012285056" description="Yeast cell wall synthesis Kre9/Knh1-like N-terminal domain-containing protein" evidence="2">
    <location>
        <begin position="17"/>
        <end position="269"/>
    </location>
</feature>
<evidence type="ECO:0000256" key="2">
    <source>
        <dbReference type="SAM" id="SignalP"/>
    </source>
</evidence>
<keyword evidence="1 2" id="KW-0732">Signal</keyword>
<dbReference type="PANTHER" id="PTHR40633:SF1">
    <property type="entry name" value="GPI ANCHORED SERINE-THREONINE RICH PROTEIN (AFU_ORTHOLOGUE AFUA_1G03630)"/>
    <property type="match status" value="1"/>
</dbReference>
<dbReference type="InterPro" id="IPR018466">
    <property type="entry name" value="Kre9/Knh1-like_N"/>
</dbReference>
<feature type="signal peptide" evidence="2">
    <location>
        <begin position="1"/>
        <end position="16"/>
    </location>
</feature>
<evidence type="ECO:0000313" key="5">
    <source>
        <dbReference type="Proteomes" id="UP000214365"/>
    </source>
</evidence>
<organism evidence="4 5">
    <name type="scientific">Talaromyces atroroseus</name>
    <dbReference type="NCBI Taxonomy" id="1441469"/>
    <lineage>
        <taxon>Eukaryota</taxon>
        <taxon>Fungi</taxon>
        <taxon>Dikarya</taxon>
        <taxon>Ascomycota</taxon>
        <taxon>Pezizomycotina</taxon>
        <taxon>Eurotiomycetes</taxon>
        <taxon>Eurotiomycetidae</taxon>
        <taxon>Eurotiales</taxon>
        <taxon>Trichocomaceae</taxon>
        <taxon>Talaromyces</taxon>
        <taxon>Talaromyces sect. Trachyspermi</taxon>
    </lineage>
</organism>
<dbReference type="Proteomes" id="UP000214365">
    <property type="component" value="Unassembled WGS sequence"/>
</dbReference>
<dbReference type="InterPro" id="IPR052982">
    <property type="entry name" value="SRP1/TIP1-like"/>
</dbReference>
<proteinExistence type="predicted"/>
<evidence type="ECO:0000259" key="3">
    <source>
        <dbReference type="Pfam" id="PF10342"/>
    </source>
</evidence>
<gene>
    <name evidence="4" type="ORF">UA08_05436</name>
</gene>
<sequence>MKFLAVAAGLVAAASAYTYPTPFNPTASGAGPSGNAIYTPDTTSPATLGEPYSITWDPTTPGPVALVLCQGPSTNCEPILTIADSIANSGEHTWTPEGLTPSSTSSGGYGIMLIDYTTEAYQYSTQFGILAGSSVSSSSSSTTSSSVATAPASTKTTTSTVNIIPSSAVVTPTSTPLSTVISKVVSTTTVCPCESAATTGAATTTAVPIPLSTGTVSIPWTTSTHTPSVPSSVASNAPTQPAYTGAASSNMVSYGAMGAAAGLAALFAF</sequence>
<dbReference type="STRING" id="1441469.A0A225APW0"/>
<accession>A0A225APW0</accession>
<dbReference type="RefSeq" id="XP_020119419.1">
    <property type="nucleotide sequence ID" value="XM_020267758.1"/>
</dbReference>
<dbReference type="EMBL" id="LFMY01000007">
    <property type="protein sequence ID" value="OKL59298.1"/>
    <property type="molecule type" value="Genomic_DNA"/>
</dbReference>
<dbReference type="AlphaFoldDB" id="A0A225APW0"/>
<reference evidence="4 5" key="1">
    <citation type="submission" date="2015-06" db="EMBL/GenBank/DDBJ databases">
        <title>Talaromyces atroroseus IBT 11181 draft genome.</title>
        <authorList>
            <person name="Rasmussen K.B."/>
            <person name="Rasmussen S."/>
            <person name="Petersen B."/>
            <person name="Sicheritz-Ponten T."/>
            <person name="Mortensen U.H."/>
            <person name="Thrane U."/>
        </authorList>
    </citation>
    <scope>NUCLEOTIDE SEQUENCE [LARGE SCALE GENOMIC DNA]</scope>
    <source>
        <strain evidence="4 5">IBT 11181</strain>
    </source>
</reference>
<dbReference type="GeneID" id="31005192"/>
<dbReference type="OrthoDB" id="4094614at2759"/>
<comment type="caution">
    <text evidence="4">The sequence shown here is derived from an EMBL/GenBank/DDBJ whole genome shotgun (WGS) entry which is preliminary data.</text>
</comment>